<name>A0A1I0GYW5_9FIRM</name>
<accession>A0A1I0GYW5</accession>
<protein>
    <submittedName>
        <fullName evidence="1">Uncharacterized protein</fullName>
    </submittedName>
</protein>
<organism evidence="1 2">
    <name type="scientific">Natronincola peptidivorans</name>
    <dbReference type="NCBI Taxonomy" id="426128"/>
    <lineage>
        <taxon>Bacteria</taxon>
        <taxon>Bacillati</taxon>
        <taxon>Bacillota</taxon>
        <taxon>Clostridia</taxon>
        <taxon>Peptostreptococcales</taxon>
        <taxon>Natronincolaceae</taxon>
        <taxon>Natronincola</taxon>
    </lineage>
</organism>
<reference evidence="1 2" key="1">
    <citation type="submission" date="2016-10" db="EMBL/GenBank/DDBJ databases">
        <authorList>
            <person name="de Groot N.N."/>
        </authorList>
    </citation>
    <scope>NUCLEOTIDE SEQUENCE [LARGE SCALE GENOMIC DNA]</scope>
    <source>
        <strain evidence="1 2">DSM 18979</strain>
    </source>
</reference>
<dbReference type="Proteomes" id="UP000199568">
    <property type="component" value="Unassembled WGS sequence"/>
</dbReference>
<sequence>MSIETKTSLGEVVNLNKNRIIYIDEYMKTAKAGKTRKIGGHKKKPKPLEEEERQKTFNLFMKVLATMQKESY</sequence>
<gene>
    <name evidence="1" type="ORF">SAMN05660297_03398</name>
</gene>
<keyword evidence="2" id="KW-1185">Reference proteome</keyword>
<dbReference type="AlphaFoldDB" id="A0A1I0GYW5"/>
<proteinExistence type="predicted"/>
<evidence type="ECO:0000313" key="1">
    <source>
        <dbReference type="EMBL" id="SET75549.1"/>
    </source>
</evidence>
<evidence type="ECO:0000313" key="2">
    <source>
        <dbReference type="Proteomes" id="UP000199568"/>
    </source>
</evidence>
<dbReference type="EMBL" id="FOHU01000027">
    <property type="protein sequence ID" value="SET75549.1"/>
    <property type="molecule type" value="Genomic_DNA"/>
</dbReference>